<feature type="compositionally biased region" description="Basic residues" evidence="1">
    <location>
        <begin position="208"/>
        <end position="217"/>
    </location>
</feature>
<evidence type="ECO:0000313" key="2">
    <source>
        <dbReference type="EMBL" id="KAJ7369170.1"/>
    </source>
</evidence>
<gene>
    <name evidence="2" type="ORF">DFH08DRAFT_796963</name>
</gene>
<dbReference type="AlphaFoldDB" id="A0AAD7AWM1"/>
<evidence type="ECO:0000313" key="3">
    <source>
        <dbReference type="Proteomes" id="UP001218218"/>
    </source>
</evidence>
<comment type="caution">
    <text evidence="2">The sequence shown here is derived from an EMBL/GenBank/DDBJ whole genome shotgun (WGS) entry which is preliminary data.</text>
</comment>
<feature type="region of interest" description="Disordered" evidence="1">
    <location>
        <begin position="208"/>
        <end position="233"/>
    </location>
</feature>
<keyword evidence="3" id="KW-1185">Reference proteome</keyword>
<accession>A0AAD7AWM1</accession>
<organism evidence="2 3">
    <name type="scientific">Mycena albidolilacea</name>
    <dbReference type="NCBI Taxonomy" id="1033008"/>
    <lineage>
        <taxon>Eukaryota</taxon>
        <taxon>Fungi</taxon>
        <taxon>Dikarya</taxon>
        <taxon>Basidiomycota</taxon>
        <taxon>Agaricomycotina</taxon>
        <taxon>Agaricomycetes</taxon>
        <taxon>Agaricomycetidae</taxon>
        <taxon>Agaricales</taxon>
        <taxon>Marasmiineae</taxon>
        <taxon>Mycenaceae</taxon>
        <taxon>Mycena</taxon>
    </lineage>
</organism>
<evidence type="ECO:0000256" key="1">
    <source>
        <dbReference type="SAM" id="MobiDB-lite"/>
    </source>
</evidence>
<reference evidence="2" key="1">
    <citation type="submission" date="2023-03" db="EMBL/GenBank/DDBJ databases">
        <title>Massive genome expansion in bonnet fungi (Mycena s.s.) driven by repeated elements and novel gene families across ecological guilds.</title>
        <authorList>
            <consortium name="Lawrence Berkeley National Laboratory"/>
            <person name="Harder C.B."/>
            <person name="Miyauchi S."/>
            <person name="Viragh M."/>
            <person name="Kuo A."/>
            <person name="Thoen E."/>
            <person name="Andreopoulos B."/>
            <person name="Lu D."/>
            <person name="Skrede I."/>
            <person name="Drula E."/>
            <person name="Henrissat B."/>
            <person name="Morin E."/>
            <person name="Kohler A."/>
            <person name="Barry K."/>
            <person name="LaButti K."/>
            <person name="Morin E."/>
            <person name="Salamov A."/>
            <person name="Lipzen A."/>
            <person name="Mereny Z."/>
            <person name="Hegedus B."/>
            <person name="Baldrian P."/>
            <person name="Stursova M."/>
            <person name="Weitz H."/>
            <person name="Taylor A."/>
            <person name="Grigoriev I.V."/>
            <person name="Nagy L.G."/>
            <person name="Martin F."/>
            <person name="Kauserud H."/>
        </authorList>
    </citation>
    <scope>NUCLEOTIDE SEQUENCE</scope>
    <source>
        <strain evidence="2">CBHHK002</strain>
    </source>
</reference>
<dbReference type="Proteomes" id="UP001218218">
    <property type="component" value="Unassembled WGS sequence"/>
</dbReference>
<sequence length="333" mass="37536">MALFGIEKRVIKTLSSMRCPPEPHVLLRDGCQHRCTMKYSEICVYTKTCTMDIGTLMIKCEEMSQYVTESASYIISLPVWGQTKQNPECLSKKPTVAHALAFKRTGLPLQSSNRAEVGAGMSLDTFVQMQSNLLQRNFHGFNFGDRDKVWSEGNTIGGEELGSRQGGEKFGHIRYGESQKQQQCFTSKCTLLCVKVVSHGNACDVRRSTHGGRRRVHGKAEEETKPSKTSHGSRGMLLELREKAFQEFEVWNLLIIFAQWLSWTSRELMHCSVSLLVTALQFERSLATHDPEALSITIDPTQVIEKAEFATLHRVHLRDHVKGQSSENSARTI</sequence>
<protein>
    <submittedName>
        <fullName evidence="2">Uncharacterized protein</fullName>
    </submittedName>
</protein>
<dbReference type="EMBL" id="JARIHO010000001">
    <property type="protein sequence ID" value="KAJ7369170.1"/>
    <property type="molecule type" value="Genomic_DNA"/>
</dbReference>
<name>A0AAD7AWM1_9AGAR</name>
<proteinExistence type="predicted"/>